<evidence type="ECO:0000256" key="10">
    <source>
        <dbReference type="SAM" id="SignalP"/>
    </source>
</evidence>
<dbReference type="InterPro" id="IPR025972">
    <property type="entry name" value="BetaGal_dom3"/>
</dbReference>
<dbReference type="Gene3D" id="2.60.390.10">
    <property type="entry name" value="Beta-galactosidase, domain 3"/>
    <property type="match status" value="1"/>
</dbReference>
<dbReference type="InterPro" id="IPR031330">
    <property type="entry name" value="Gly_Hdrlase_35_cat"/>
</dbReference>
<dbReference type="HOGENOM" id="CLU_005732_2_0_1"/>
<evidence type="ECO:0000313" key="13">
    <source>
        <dbReference type="Proteomes" id="UP000053593"/>
    </source>
</evidence>
<dbReference type="GO" id="GO:0005975">
    <property type="term" value="P:carbohydrate metabolic process"/>
    <property type="evidence" value="ECO:0007669"/>
    <property type="project" value="InterPro"/>
</dbReference>
<dbReference type="InterPro" id="IPR025300">
    <property type="entry name" value="BetaGal_jelly_roll_dom"/>
</dbReference>
<dbReference type="Pfam" id="PF10435">
    <property type="entry name" value="BetaGal_dom2"/>
    <property type="match status" value="1"/>
</dbReference>
<comment type="catalytic activity">
    <reaction evidence="1 8">
        <text>Hydrolysis of terminal non-reducing beta-D-galactose residues in beta-D-galactosides.</text>
        <dbReference type="EC" id="3.2.1.23"/>
    </reaction>
</comment>
<keyword evidence="5 8" id="KW-0378">Hydrolase</keyword>
<accession>A0A0D0BN87</accession>
<dbReference type="EMBL" id="KN834798">
    <property type="protein sequence ID" value="KIK56431.1"/>
    <property type="molecule type" value="Genomic_DNA"/>
</dbReference>
<keyword evidence="4 10" id="KW-0732">Signal</keyword>
<dbReference type="SUPFAM" id="SSF49785">
    <property type="entry name" value="Galactose-binding domain-like"/>
    <property type="match status" value="2"/>
</dbReference>
<evidence type="ECO:0000256" key="3">
    <source>
        <dbReference type="ARBA" id="ARBA00012756"/>
    </source>
</evidence>
<evidence type="ECO:0000256" key="4">
    <source>
        <dbReference type="ARBA" id="ARBA00022729"/>
    </source>
</evidence>
<dbReference type="AlphaFoldDB" id="A0A0D0BN87"/>
<dbReference type="Gene3D" id="2.102.20.10">
    <property type="entry name" value="Beta-galactosidase, domain 2"/>
    <property type="match status" value="1"/>
</dbReference>
<dbReference type="InterPro" id="IPR008979">
    <property type="entry name" value="Galactose-bd-like_sf"/>
</dbReference>
<dbReference type="Gene3D" id="2.60.120.260">
    <property type="entry name" value="Galactose-binding domain-like"/>
    <property type="match status" value="2"/>
</dbReference>
<dbReference type="SUPFAM" id="SSF117100">
    <property type="entry name" value="Beta-galactosidase LacA, domain 3"/>
    <property type="match status" value="1"/>
</dbReference>
<keyword evidence="13" id="KW-1185">Reference proteome</keyword>
<feature type="signal peptide" evidence="10">
    <location>
        <begin position="1"/>
        <end position="27"/>
    </location>
</feature>
<evidence type="ECO:0000256" key="9">
    <source>
        <dbReference type="RuleBase" id="RU003679"/>
    </source>
</evidence>
<reference evidence="12 13" key="1">
    <citation type="submission" date="2014-04" db="EMBL/GenBank/DDBJ databases">
        <title>Evolutionary Origins and Diversification of the Mycorrhizal Mutualists.</title>
        <authorList>
            <consortium name="DOE Joint Genome Institute"/>
            <consortium name="Mycorrhizal Genomics Consortium"/>
            <person name="Kohler A."/>
            <person name="Kuo A."/>
            <person name="Nagy L.G."/>
            <person name="Floudas D."/>
            <person name="Copeland A."/>
            <person name="Barry K.W."/>
            <person name="Cichocki N."/>
            <person name="Veneault-Fourrey C."/>
            <person name="LaButti K."/>
            <person name="Lindquist E.A."/>
            <person name="Lipzen A."/>
            <person name="Lundell T."/>
            <person name="Morin E."/>
            <person name="Murat C."/>
            <person name="Riley R."/>
            <person name="Ohm R."/>
            <person name="Sun H."/>
            <person name="Tunlid A."/>
            <person name="Henrissat B."/>
            <person name="Grigoriev I.V."/>
            <person name="Hibbett D.S."/>
            <person name="Martin F."/>
        </authorList>
    </citation>
    <scope>NUCLEOTIDE SEQUENCE [LARGE SCALE GENOMIC DNA]</scope>
    <source>
        <strain evidence="12 13">FD-317 M1</strain>
    </source>
</reference>
<gene>
    <name evidence="12" type="ORF">GYMLUDRAFT_99232</name>
</gene>
<dbReference type="EC" id="3.2.1.23" evidence="3 8"/>
<proteinExistence type="inferred from homology"/>
<dbReference type="SMART" id="SM01029">
    <property type="entry name" value="BetaGal_dom2"/>
    <property type="match status" value="1"/>
</dbReference>
<evidence type="ECO:0000313" key="12">
    <source>
        <dbReference type="EMBL" id="KIK56431.1"/>
    </source>
</evidence>
<evidence type="ECO:0000256" key="5">
    <source>
        <dbReference type="ARBA" id="ARBA00022801"/>
    </source>
</evidence>
<dbReference type="PANTHER" id="PTHR23421">
    <property type="entry name" value="BETA-GALACTOSIDASE RELATED"/>
    <property type="match status" value="1"/>
</dbReference>
<keyword evidence="7 8" id="KW-0326">Glycosidase</keyword>
<dbReference type="OrthoDB" id="1657402at2759"/>
<evidence type="ECO:0000259" key="11">
    <source>
        <dbReference type="SMART" id="SM01029"/>
    </source>
</evidence>
<name>A0A0D0BN87_9AGAR</name>
<organism evidence="12 13">
    <name type="scientific">Collybiopsis luxurians FD-317 M1</name>
    <dbReference type="NCBI Taxonomy" id="944289"/>
    <lineage>
        <taxon>Eukaryota</taxon>
        <taxon>Fungi</taxon>
        <taxon>Dikarya</taxon>
        <taxon>Basidiomycota</taxon>
        <taxon>Agaricomycotina</taxon>
        <taxon>Agaricomycetes</taxon>
        <taxon>Agaricomycetidae</taxon>
        <taxon>Agaricales</taxon>
        <taxon>Marasmiineae</taxon>
        <taxon>Omphalotaceae</taxon>
        <taxon>Collybiopsis</taxon>
        <taxon>Collybiopsis luxurians</taxon>
    </lineage>
</organism>
<feature type="domain" description="Beta-galactosidase" evidence="11">
    <location>
        <begin position="409"/>
        <end position="592"/>
    </location>
</feature>
<dbReference type="Proteomes" id="UP000053593">
    <property type="component" value="Unassembled WGS sequence"/>
</dbReference>
<dbReference type="SUPFAM" id="SSF51011">
    <property type="entry name" value="Glycosyl hydrolase domain"/>
    <property type="match status" value="1"/>
</dbReference>
<dbReference type="Gene3D" id="3.20.20.80">
    <property type="entry name" value="Glycosidases"/>
    <property type="match status" value="1"/>
</dbReference>
<comment type="similarity">
    <text evidence="2 9">Belongs to the glycosyl hydrolase 35 family.</text>
</comment>
<feature type="chain" id="PRO_5002207848" description="Beta-galactosidase" evidence="10">
    <location>
        <begin position="28"/>
        <end position="1031"/>
    </location>
</feature>
<evidence type="ECO:0000256" key="6">
    <source>
        <dbReference type="ARBA" id="ARBA00023180"/>
    </source>
</evidence>
<dbReference type="PRINTS" id="PR00742">
    <property type="entry name" value="GLHYDRLASE35"/>
</dbReference>
<dbReference type="InterPro" id="IPR018954">
    <property type="entry name" value="Betagal_dom2"/>
</dbReference>
<dbReference type="Pfam" id="PF13364">
    <property type="entry name" value="BetaGal_ABD2"/>
    <property type="match status" value="2"/>
</dbReference>
<protein>
    <recommendedName>
        <fullName evidence="3 8">Beta-galactosidase</fullName>
        <ecNumber evidence="3 8">3.2.1.23</ecNumber>
    </recommendedName>
</protein>
<dbReference type="InterPro" id="IPR037110">
    <property type="entry name" value="Betagal_dom2_sf"/>
</dbReference>
<dbReference type="SUPFAM" id="SSF51445">
    <property type="entry name" value="(Trans)glycosidases"/>
    <property type="match status" value="1"/>
</dbReference>
<dbReference type="GO" id="GO:0004565">
    <property type="term" value="F:beta-galactosidase activity"/>
    <property type="evidence" value="ECO:0007669"/>
    <property type="project" value="UniProtKB-EC"/>
</dbReference>
<evidence type="ECO:0000256" key="1">
    <source>
        <dbReference type="ARBA" id="ARBA00001412"/>
    </source>
</evidence>
<dbReference type="InterPro" id="IPR001944">
    <property type="entry name" value="Glycoside_Hdrlase_35"/>
</dbReference>
<keyword evidence="6" id="KW-0325">Glycoprotein</keyword>
<sequence>MQALYTASFVLLGLFFTSLGKLNFAEASLFPRNSTGLTNIVTWDPRSLSILGQRVFILSAEVHQWRLPGNPNLYNDIFEKVKSNGFNTISVIISWTLHFPSPNTNDGDGDFQADTYRDVQKFIDAVGDAGLWMIARPGPYINAETTGGGIPGWAESIGGDLRTDNSNYTDAWTPWLNRISKIIAKNQITEGGPIILVQAENEFNAGPTESPYMQAVIDTYRANGVVVPITTNDKNSGQTGNFSPDLPGLGRVYIYCGDSYPQTGSNWTQVQTPYYSFHEAVAFSNPLCLAEFEGGFLLNWGIESRGGTGFEMFSNDLASVDFENVFYKDAYAQTTTIFNVYMVYGGTNWGQTAAPVSYSSYDYGAAIDENRVARPKANEMRLQGILNFLRRVFEAAGISSGLFLRVSRDLFDANLLGNGTNYTTSTSVHTTEVRNLNTGTGFYVLRQNDSTSTALTTTKLSVVTSQGAVTIPRIGGNIVLNGRESKFLVVDYPFGRGNVILYSTAEIMTWSTIGATDYVIFYAPRGQTGETAFTFSSKPEVVSSDASNTLSRFSNGILTLQYPLQGAQSVRINHTNGTIVAILMDKDVANQWHAPIIPGNGPFSNYFSIGSNETVLIGGPYLLRNASVMHDTLFLNGDLNGTTTIECIVPPIVSRVLWNGAAVNVEKTSRGTLLGVVAVNHFNLTLPSLVNWKASGSLPEIDPEFDDSHFTLADQTQTNYTNLPPLAGTQVLYAQQYGFYGGNLIFRGRFNATGDETALNLTVQYGFAGGYSVWLNGVFLGSGQGNATISLSSDIWALPDGALRIGAENLVVVVQDHMGLSETSTNGGKEPRGIRGYSLIGGNTTFSSWRLQGNQGSAAGAPDTFRGYLNEGGLYAERIGAHLPGYPDETWVNASPFTGLKGAGINFYRTTFTLEIPDGFDVPVRLSFTPSAITSNYRVQIYLNGWQIGKYVNNLGPQIVFVLPAGILFRRSSNTLALSLWSLDAEGASIDGLEIISDGVFSTALKFEDYKAPDYEDQKNLRPRGITLNPM</sequence>
<evidence type="ECO:0000256" key="8">
    <source>
        <dbReference type="RuleBase" id="RU000675"/>
    </source>
</evidence>
<dbReference type="Pfam" id="PF01301">
    <property type="entry name" value="Glyco_hydro_35"/>
    <property type="match status" value="1"/>
</dbReference>
<dbReference type="Pfam" id="PF13363">
    <property type="entry name" value="BetaGal_dom3"/>
    <property type="match status" value="1"/>
</dbReference>
<dbReference type="InterPro" id="IPR036833">
    <property type="entry name" value="BetaGal_dom3_sf"/>
</dbReference>
<evidence type="ECO:0000256" key="2">
    <source>
        <dbReference type="ARBA" id="ARBA00009809"/>
    </source>
</evidence>
<dbReference type="PROSITE" id="PS01182">
    <property type="entry name" value="GLYCOSYL_HYDROL_F35"/>
    <property type="match status" value="1"/>
</dbReference>
<dbReference type="InterPro" id="IPR017853">
    <property type="entry name" value="GH"/>
</dbReference>
<dbReference type="InterPro" id="IPR019801">
    <property type="entry name" value="Glyco_hydro_35_CS"/>
</dbReference>
<evidence type="ECO:0000256" key="7">
    <source>
        <dbReference type="ARBA" id="ARBA00023295"/>
    </source>
</evidence>